<dbReference type="EMBL" id="UAPQ01000006">
    <property type="protein sequence ID" value="SPT53313.1"/>
    <property type="molecule type" value="Genomic_DNA"/>
</dbReference>
<feature type="transmembrane region" description="Helical" evidence="1">
    <location>
        <begin position="74"/>
        <end position="93"/>
    </location>
</feature>
<feature type="transmembrane region" description="Helical" evidence="1">
    <location>
        <begin position="46"/>
        <end position="68"/>
    </location>
</feature>
<dbReference type="InterPro" id="IPR050879">
    <property type="entry name" value="Acyltransferase_3"/>
</dbReference>
<feature type="transmembrane region" description="Helical" evidence="1">
    <location>
        <begin position="288"/>
        <end position="305"/>
    </location>
</feature>
<name>A0ABY1VMI5_9ACTO</name>
<feature type="transmembrane region" description="Helical" evidence="1">
    <location>
        <begin position="184"/>
        <end position="203"/>
    </location>
</feature>
<keyword evidence="1" id="KW-1133">Transmembrane helix</keyword>
<dbReference type="Proteomes" id="UP000250006">
    <property type="component" value="Unassembled WGS sequence"/>
</dbReference>
<keyword evidence="4" id="KW-1185">Reference proteome</keyword>
<evidence type="ECO:0000256" key="1">
    <source>
        <dbReference type="SAM" id="Phobius"/>
    </source>
</evidence>
<organism evidence="3 4">
    <name type="scientific">Actinomyces bovis</name>
    <dbReference type="NCBI Taxonomy" id="1658"/>
    <lineage>
        <taxon>Bacteria</taxon>
        <taxon>Bacillati</taxon>
        <taxon>Actinomycetota</taxon>
        <taxon>Actinomycetes</taxon>
        <taxon>Actinomycetales</taxon>
        <taxon>Actinomycetaceae</taxon>
        <taxon>Actinomyces</taxon>
    </lineage>
</organism>
<evidence type="ECO:0000313" key="4">
    <source>
        <dbReference type="Proteomes" id="UP000250006"/>
    </source>
</evidence>
<dbReference type="InterPro" id="IPR002656">
    <property type="entry name" value="Acyl_transf_3_dom"/>
</dbReference>
<dbReference type="PANTHER" id="PTHR23028">
    <property type="entry name" value="ACETYLTRANSFERASE"/>
    <property type="match status" value="1"/>
</dbReference>
<feature type="transmembrane region" description="Helical" evidence="1">
    <location>
        <begin position="210"/>
        <end position="231"/>
    </location>
</feature>
<evidence type="ECO:0000313" key="3">
    <source>
        <dbReference type="EMBL" id="SPT53313.1"/>
    </source>
</evidence>
<sequence>MTLIPPSDHCSRGREAVAMLCPVPSLSIFKPRDLGSRDNALNLLRLVLALLVVFSHTHILAGVGNGVVWEGQHIGSWAVVGFFTISGYLITGARERSSAGKYLINRVARIYPGYLLALVVVAFGFGPAAHWIETGSLDGYLTTPVTPLNYLWGNSLLQISSYSIGTTLSGTPYGQAWNGSLWSLYYEFWCYIIIGVFLSWGYLRARIWPTALLFLASFAAHAGIDWLNPYIQSNSSLGLLLFMLPYFMGGALIYQCREYLPMRLWLSVLCAIGSFLLIHTFPDFGKQLASPLMAYIFLWLGAVLPSPGFTKIHDVSYGVYIFHFPVVQFLILLGLHKHGFWLLLVVASFCTLIMATASWFGIERAAMRWVRGRKPWGDLRRGAAPISQRLALSAPLVRRGAELRV</sequence>
<gene>
    <name evidence="3" type="ORF">NCTC11535_00976</name>
</gene>
<feature type="transmembrane region" description="Helical" evidence="1">
    <location>
        <begin position="317"/>
        <end position="335"/>
    </location>
</feature>
<accession>A0ABY1VMI5</accession>
<feature type="transmembrane region" description="Helical" evidence="1">
    <location>
        <begin position="341"/>
        <end position="362"/>
    </location>
</feature>
<dbReference type="PANTHER" id="PTHR23028:SF53">
    <property type="entry name" value="ACYL_TRANSF_3 DOMAIN-CONTAINING PROTEIN"/>
    <property type="match status" value="1"/>
</dbReference>
<keyword evidence="1" id="KW-0812">Transmembrane</keyword>
<dbReference type="Pfam" id="PF01757">
    <property type="entry name" value="Acyl_transf_3"/>
    <property type="match status" value="1"/>
</dbReference>
<reference evidence="3 4" key="1">
    <citation type="submission" date="2018-06" db="EMBL/GenBank/DDBJ databases">
        <authorList>
            <consortium name="Pathogen Informatics"/>
            <person name="Doyle S."/>
        </authorList>
    </citation>
    <scope>NUCLEOTIDE SEQUENCE [LARGE SCALE GENOMIC DNA]</scope>
    <source>
        <strain evidence="3 4">NCTC11535</strain>
    </source>
</reference>
<feature type="transmembrane region" description="Helical" evidence="1">
    <location>
        <begin position="263"/>
        <end position="282"/>
    </location>
</feature>
<comment type="caution">
    <text evidence="3">The sequence shown here is derived from an EMBL/GenBank/DDBJ whole genome shotgun (WGS) entry which is preliminary data.</text>
</comment>
<protein>
    <submittedName>
        <fullName evidence="3">Uncharacterized protein conserved in bacteria</fullName>
    </submittedName>
</protein>
<feature type="transmembrane region" description="Helical" evidence="1">
    <location>
        <begin position="237"/>
        <end position="256"/>
    </location>
</feature>
<proteinExistence type="predicted"/>
<evidence type="ECO:0000259" key="2">
    <source>
        <dbReference type="Pfam" id="PF01757"/>
    </source>
</evidence>
<feature type="transmembrane region" description="Helical" evidence="1">
    <location>
        <begin position="114"/>
        <end position="132"/>
    </location>
</feature>
<keyword evidence="1" id="KW-0472">Membrane</keyword>
<feature type="domain" description="Acyltransferase 3" evidence="2">
    <location>
        <begin position="39"/>
        <end position="356"/>
    </location>
</feature>